<dbReference type="AlphaFoldDB" id="A0A834K3B7"/>
<comment type="caution">
    <text evidence="11">The sequence shown here is derived from an EMBL/GenBank/DDBJ whole genome shotgun (WGS) entry which is preliminary data.</text>
</comment>
<evidence type="ECO:0000256" key="6">
    <source>
        <dbReference type="ARBA" id="ARBA00022968"/>
    </source>
</evidence>
<dbReference type="PANTHER" id="PTHR11214">
    <property type="entry name" value="BETA-1,3-N-ACETYLGLUCOSAMINYLTRANSFERASE"/>
    <property type="match status" value="1"/>
</dbReference>
<dbReference type="InterPro" id="IPR002659">
    <property type="entry name" value="Glyco_trans_31"/>
</dbReference>
<dbReference type="GO" id="GO:0000139">
    <property type="term" value="C:Golgi membrane"/>
    <property type="evidence" value="ECO:0007669"/>
    <property type="project" value="UniProtKB-SubCell"/>
</dbReference>
<evidence type="ECO:0000256" key="7">
    <source>
        <dbReference type="ARBA" id="ARBA00022989"/>
    </source>
</evidence>
<evidence type="ECO:0000313" key="11">
    <source>
        <dbReference type="EMBL" id="KAF7399055.1"/>
    </source>
</evidence>
<sequence length="508" mass="60579">MQNCVREKDHCFVKSELYVILQTTKTYSTLYIVICKSILLKSEFFIMLLNYFGAFTHMFEVTYDKHFVYPYNGDIHDFVNALRYNQKPAVDPINVYNYSFLYNNEEKCVETEHSKFRVVYIIKSAVQNFDRRIAIRNSWGFEKRFFDVPSRTVFLLGIHQDNEELQAKIKLEAMKYKDIVQANFIDTYYNNTIKTMMGFKWAVKYCSNSKFYMFVDDDMYVSVKNVLRFIRNPTNYPDYLKEPKKISQKREIRYPYVSKINFSHISNLLNEENEMNYLNTEYISDTNIYIREELSSNAELIQLPEVSSSTQENINNQNYSIENQVTTILNNSKDAQDVLTKVNNNVKEKRIFENISSLYIYDEIESPIRKKRQVFDFELPEDVRLFAGFVFVSSPHRHKSSKWYVSLEEYPYHLWPPYVTAGAYIISREALLDMYYTSFYTKHFKFDDIFLGLVAKKADIEPFHCEEFHFYKKDYTKFNYKYVITSHGYGDPNELLQIWNEQKALGNA</sequence>
<keyword evidence="12" id="KW-1185">Reference proteome</keyword>
<evidence type="ECO:0000256" key="9">
    <source>
        <dbReference type="ARBA" id="ARBA00023136"/>
    </source>
</evidence>
<keyword evidence="7" id="KW-1133">Transmembrane helix</keyword>
<evidence type="ECO:0000256" key="10">
    <source>
        <dbReference type="RuleBase" id="RU363063"/>
    </source>
</evidence>
<dbReference type="PANTHER" id="PTHR11214:SF349">
    <property type="entry name" value="BETA-1,3-GALACTOSYLTRANSFERASE BRN"/>
    <property type="match status" value="1"/>
</dbReference>
<evidence type="ECO:0000256" key="4">
    <source>
        <dbReference type="ARBA" id="ARBA00022679"/>
    </source>
</evidence>
<organism evidence="11 12">
    <name type="scientific">Vespula vulgaris</name>
    <name type="common">Yellow jacket</name>
    <name type="synonym">Wasp</name>
    <dbReference type="NCBI Taxonomy" id="7454"/>
    <lineage>
        <taxon>Eukaryota</taxon>
        <taxon>Metazoa</taxon>
        <taxon>Ecdysozoa</taxon>
        <taxon>Arthropoda</taxon>
        <taxon>Hexapoda</taxon>
        <taxon>Insecta</taxon>
        <taxon>Pterygota</taxon>
        <taxon>Neoptera</taxon>
        <taxon>Endopterygota</taxon>
        <taxon>Hymenoptera</taxon>
        <taxon>Apocrita</taxon>
        <taxon>Aculeata</taxon>
        <taxon>Vespoidea</taxon>
        <taxon>Vespidae</taxon>
        <taxon>Vespinae</taxon>
        <taxon>Vespula</taxon>
    </lineage>
</organism>
<dbReference type="EC" id="2.4.1.-" evidence="10"/>
<keyword evidence="8 10" id="KW-0333">Golgi apparatus</keyword>
<dbReference type="Gene3D" id="3.90.550.50">
    <property type="match status" value="1"/>
</dbReference>
<dbReference type="EMBL" id="JACSEA010000006">
    <property type="protein sequence ID" value="KAF7399055.1"/>
    <property type="molecule type" value="Genomic_DNA"/>
</dbReference>
<dbReference type="GO" id="GO:0016758">
    <property type="term" value="F:hexosyltransferase activity"/>
    <property type="evidence" value="ECO:0007669"/>
    <property type="project" value="InterPro"/>
</dbReference>
<dbReference type="Pfam" id="PF01762">
    <property type="entry name" value="Galactosyl_T"/>
    <property type="match status" value="2"/>
</dbReference>
<keyword evidence="4" id="KW-0808">Transferase</keyword>
<dbReference type="GO" id="GO:0006493">
    <property type="term" value="P:protein O-linked glycosylation"/>
    <property type="evidence" value="ECO:0007669"/>
    <property type="project" value="TreeGrafter"/>
</dbReference>
<evidence type="ECO:0000256" key="8">
    <source>
        <dbReference type="ARBA" id="ARBA00023034"/>
    </source>
</evidence>
<keyword evidence="5" id="KW-0812">Transmembrane</keyword>
<gene>
    <name evidence="11" type="ORF">HZH66_006952</name>
</gene>
<dbReference type="Proteomes" id="UP000614350">
    <property type="component" value="Unassembled WGS sequence"/>
</dbReference>
<evidence type="ECO:0000256" key="1">
    <source>
        <dbReference type="ARBA" id="ARBA00004323"/>
    </source>
</evidence>
<name>A0A834K3B7_VESVU</name>
<evidence type="ECO:0000256" key="5">
    <source>
        <dbReference type="ARBA" id="ARBA00022692"/>
    </source>
</evidence>
<accession>A0A834K3B7</accession>
<evidence type="ECO:0000313" key="12">
    <source>
        <dbReference type="Proteomes" id="UP000614350"/>
    </source>
</evidence>
<evidence type="ECO:0000256" key="2">
    <source>
        <dbReference type="ARBA" id="ARBA00008661"/>
    </source>
</evidence>
<protein>
    <recommendedName>
        <fullName evidence="10">Hexosyltransferase</fullName>
        <ecNumber evidence="10">2.4.1.-</ecNumber>
    </recommendedName>
</protein>
<comment type="similarity">
    <text evidence="2 10">Belongs to the glycosyltransferase 31 family.</text>
</comment>
<reference evidence="11" key="1">
    <citation type="journal article" date="2020" name="G3 (Bethesda)">
        <title>High-Quality Assemblies for Three Invasive Social Wasps from the &lt;i&gt;Vespula&lt;/i&gt; Genus.</title>
        <authorList>
            <person name="Harrop T.W.R."/>
            <person name="Guhlin J."/>
            <person name="McLaughlin G.M."/>
            <person name="Permina E."/>
            <person name="Stockwell P."/>
            <person name="Gilligan J."/>
            <person name="Le Lec M.F."/>
            <person name="Gruber M.A.M."/>
            <person name="Quinn O."/>
            <person name="Lovegrove M."/>
            <person name="Duncan E.J."/>
            <person name="Remnant E.J."/>
            <person name="Van Eeckhoven J."/>
            <person name="Graham B."/>
            <person name="Knapp R.A."/>
            <person name="Langford K.W."/>
            <person name="Kronenberg Z."/>
            <person name="Press M.O."/>
            <person name="Eacker S.M."/>
            <person name="Wilson-Rankin E.E."/>
            <person name="Purcell J."/>
            <person name="Lester P.J."/>
            <person name="Dearden P.K."/>
        </authorList>
    </citation>
    <scope>NUCLEOTIDE SEQUENCE</scope>
    <source>
        <strain evidence="11">Marl-1</strain>
    </source>
</reference>
<keyword evidence="6" id="KW-0735">Signal-anchor</keyword>
<keyword evidence="3 10" id="KW-0328">Glycosyltransferase</keyword>
<evidence type="ECO:0000256" key="3">
    <source>
        <dbReference type="ARBA" id="ARBA00022676"/>
    </source>
</evidence>
<dbReference type="GO" id="GO:0008194">
    <property type="term" value="F:UDP-glycosyltransferase activity"/>
    <property type="evidence" value="ECO:0007669"/>
    <property type="project" value="TreeGrafter"/>
</dbReference>
<keyword evidence="9" id="KW-0472">Membrane</keyword>
<proteinExistence type="inferred from homology"/>
<comment type="subcellular location">
    <subcellularLocation>
        <location evidence="1 10">Golgi apparatus membrane</location>
        <topology evidence="1 10">Single-pass type II membrane protein</topology>
    </subcellularLocation>
</comment>